<gene>
    <name evidence="1" type="ORF">EA71_01757</name>
</gene>
<sequence>MTIELEEHLLWFKYDPSEKFVKDLYKVWDTEVIFLAIETSLLVNLYYSNKNYFKIPAAKTRMKKDVYFLFDIVTDVPDARSDHRRYDYIKYTFVDPERYKD</sequence>
<accession>A0A367CF68</accession>
<dbReference type="Proteomes" id="UP000252797">
    <property type="component" value="Unassembled WGS sequence"/>
</dbReference>
<dbReference type="RefSeq" id="WP_095443967.1">
    <property type="nucleotide sequence ID" value="NZ_CP022930.1"/>
</dbReference>
<name>A0A367CF68_9ENTE</name>
<proteinExistence type="predicted"/>
<dbReference type="GeneID" id="56744388"/>
<dbReference type="InterPro" id="IPR046004">
    <property type="entry name" value="DUF5960"/>
</dbReference>
<organism evidence="1 2">
    <name type="scientific">Enterococcus durans</name>
    <dbReference type="NCBI Taxonomy" id="53345"/>
    <lineage>
        <taxon>Bacteria</taxon>
        <taxon>Bacillati</taxon>
        <taxon>Bacillota</taxon>
        <taxon>Bacilli</taxon>
        <taxon>Lactobacillales</taxon>
        <taxon>Enterococcaceae</taxon>
        <taxon>Enterococcus</taxon>
    </lineage>
</organism>
<dbReference type="Pfam" id="PF19385">
    <property type="entry name" value="DUF5960"/>
    <property type="match status" value="1"/>
</dbReference>
<dbReference type="EMBL" id="LEPB01000004">
    <property type="protein sequence ID" value="RCA11002.1"/>
    <property type="molecule type" value="Genomic_DNA"/>
</dbReference>
<reference evidence="1 2" key="1">
    <citation type="submission" date="2015-06" db="EMBL/GenBank/DDBJ databases">
        <title>The Genome Sequence of Enterococcus durans 4EA1.</title>
        <authorList>
            <consortium name="The Broad Institute Genomics Platform"/>
            <consortium name="The Broad Institute Genome Sequencing Center for Infectious Disease"/>
            <person name="Earl A.M."/>
            <person name="Van Tyne D."/>
            <person name="Lebreton F."/>
            <person name="Saavedra J.T."/>
            <person name="Gilmore M.S."/>
            <person name="Manson Mcguire A."/>
            <person name="Clock S."/>
            <person name="Crupain M."/>
            <person name="Rangan U."/>
            <person name="Young S."/>
            <person name="Abouelleil A."/>
            <person name="Cao P."/>
            <person name="Chapman S.B."/>
            <person name="Griggs A."/>
            <person name="Priest M."/>
            <person name="Shea T."/>
            <person name="Wortman J."/>
            <person name="Nusbaum C."/>
            <person name="Birren B."/>
        </authorList>
    </citation>
    <scope>NUCLEOTIDE SEQUENCE [LARGE SCALE GENOMIC DNA]</scope>
    <source>
        <strain evidence="1 2">4EA1</strain>
    </source>
</reference>
<protein>
    <submittedName>
        <fullName evidence="1">Uncharacterized protein</fullName>
    </submittedName>
</protein>
<evidence type="ECO:0000313" key="2">
    <source>
        <dbReference type="Proteomes" id="UP000252797"/>
    </source>
</evidence>
<evidence type="ECO:0000313" key="1">
    <source>
        <dbReference type="EMBL" id="RCA11002.1"/>
    </source>
</evidence>
<dbReference type="AlphaFoldDB" id="A0A367CF68"/>
<comment type="caution">
    <text evidence="1">The sequence shown here is derived from an EMBL/GenBank/DDBJ whole genome shotgun (WGS) entry which is preliminary data.</text>
</comment>